<dbReference type="Proteomes" id="UP000077521">
    <property type="component" value="Unassembled WGS sequence"/>
</dbReference>
<dbReference type="Pfam" id="PF13432">
    <property type="entry name" value="TPR_16"/>
    <property type="match status" value="1"/>
</dbReference>
<sequence>MSSAFVKSKLKASRDAIKNEDWQQAADNAKTVLEYEPDNYNAIVFQALALLRLEKYEDSESAYRKAIELQPETVLAWQGLEKFYDARNQPEKRAECALKQADIYLQTQDATKCAEALQRYIALITDEGGTAKRSHALQLWLPSSPYYALLSSLPIADQSAPNSTTTFEAQMAVHANSLQILQEIIGLEEALEQDSIHKEVNKRKMRMDQAGKSRAKLQAEVGIEYWSQSKLPDLYEQLTSHPRAGDEHRREAESKLLAYKHRLLLALPNPTKKLAGAAGGGSSQAAAQDQATNAKAKKADEAAKREKEDLRDEVLKMAKGMVTIDVPDSLAWNIVLEWDDVRSLADLNRQKLRAFISLFPRAPESSSFRALLLLLKDGQFAAEEEERRKERDIDDGDDAQDPLTLAIDGLEGSPNSLLAYRIAATLYLLDRDFASTADLALAALNLLTSQYEQTCSLALPLTRIGLSSLLATAYTHHFPPQNHAKALRHADAVLGFDADDVDALLSRAYVAQAAGRWEDAKLGFQKVQVLAEGKKKDGLRTLSISTAPDLEARAEVAWCDVSLGNLESGAEQLRNLVEDVDGERSGLVSPEERARTWWRLGRCLWDMGGESRTDTKQAFTCFITCLKRFPSFAPAYTSLGLYYDTVLEPPNTDRAAKCFQKAFELDARETIAAHRLAEGFANDREWDLVEVVARRTVEGEGASEALQGGGGPVSAAATAASRRHTTQNAWAWKAIGRVELNRGQFEKAIVSFQIAIRAEVGDANAWHQLGEAYAASGRHVAALKSFDKALELLDEDGNGKMDAGWQTRYSAAHVHRDLGDFEQAVSAFAQILNSRPKELAVRIAQAETLLFRGRQEYASHHVSRAEVTFQEALEAASLALEDEPRLRSAWKIVSDATYELSRLGRLSDNEKQKACVENLLDVASGDDIDGKLSFVNSVTLPKVKDELATSFCPDSVLYACVYFYKARVLYNSGEDELAAGAWGDLAGALYHLTRRGDRKSSAPDEAEEQERRIVIRQAIGCLRQAIKLQPRNELYWLALGNLTFDHNAKVAQHCFIKAVELRPKSPIPWSNLGFLYLKHDDVQLANEAFIRAQTLEPDWSPAWVGQAFVAKAHADEQSSRALFEHAVSLSESSLLEADYGFASAVFGNFAGYHTLPIAQLYSPAFALTAYVSHAPENATALHLGALFAERVGQLPLAIERIERAAGLLEEEYEKAESAKVVRMYAIAEANLGRIRLASGDAAGAVQAFETALALLEGANDDEEEEEEEDGVEGAVDGPIKESVLPSWKRARVGLQAQFGIGMAHFALGQHEDALAGFERALSTLETAAEWKTVPENEVGAARAHVSILLARVLWTLGGQEREEAAKAQLLDSIAVAPLHLGVIGSLAAAGAVTGDAELMDAALDEIISLGRTQVRALDGEGLIDFLLSMQHFIAGRTRHGLAALGESIRVKEMTTTKAQIALAEALLRVAVLPGATDEQRESGREATERALTLVQERAAFEGGELLGSVARLLGVLYSIEGAAAVTSSSVAGEEDDDGGATRQQREAEVGKSRAIDWTQRAVMASPWDQTHWTSLAQAQAQAFSE</sequence>
<evidence type="ECO:0000313" key="2">
    <source>
        <dbReference type="EMBL" id="KAE8260113.1"/>
    </source>
</evidence>
<dbReference type="PANTHER" id="PTHR15704:SF7">
    <property type="entry name" value="SUPERKILLER COMPLEX PROTEIN 3"/>
    <property type="match status" value="1"/>
</dbReference>
<dbReference type="PANTHER" id="PTHR15704">
    <property type="entry name" value="SUPERKILLER 3 PROTEIN-RELATED"/>
    <property type="match status" value="1"/>
</dbReference>
<reference evidence="2" key="1">
    <citation type="submission" date="2016-04" db="EMBL/GenBank/DDBJ databases">
        <authorList>
            <person name="Nguyen H.D."/>
            <person name="Samba Siva P."/>
            <person name="Cullis J."/>
            <person name="Levesque C.A."/>
            <person name="Hambleton S."/>
        </authorList>
    </citation>
    <scope>NUCLEOTIDE SEQUENCE</scope>
    <source>
        <strain evidence="2">DAOMC 236416</strain>
    </source>
</reference>
<dbReference type="InterPro" id="IPR011990">
    <property type="entry name" value="TPR-like_helical_dom_sf"/>
</dbReference>
<evidence type="ECO:0000313" key="3">
    <source>
        <dbReference type="Proteomes" id="UP000077521"/>
    </source>
</evidence>
<dbReference type="SMART" id="SM00028">
    <property type="entry name" value="TPR"/>
    <property type="match status" value="12"/>
</dbReference>
<protein>
    <recommendedName>
        <fullName evidence="4">Superkiller protein 3</fullName>
    </recommendedName>
</protein>
<dbReference type="GO" id="GO:0006401">
    <property type="term" value="P:RNA catabolic process"/>
    <property type="evidence" value="ECO:0007669"/>
    <property type="project" value="InterPro"/>
</dbReference>
<gene>
    <name evidence="2" type="ORF">A4X13_0g561</name>
</gene>
<dbReference type="Pfam" id="PF18833">
    <property type="entry name" value="TPR_22"/>
    <property type="match status" value="1"/>
</dbReference>
<accession>A0A177TN15</accession>
<feature type="compositionally biased region" description="Basic and acidic residues" evidence="1">
    <location>
        <begin position="297"/>
        <end position="309"/>
    </location>
</feature>
<evidence type="ECO:0008006" key="4">
    <source>
        <dbReference type="Google" id="ProtNLM"/>
    </source>
</evidence>
<dbReference type="Pfam" id="PF13424">
    <property type="entry name" value="TPR_12"/>
    <property type="match status" value="1"/>
</dbReference>
<dbReference type="Gene3D" id="1.25.40.10">
    <property type="entry name" value="Tetratricopeptide repeat domain"/>
    <property type="match status" value="5"/>
</dbReference>
<feature type="compositionally biased region" description="Low complexity" evidence="1">
    <location>
        <begin position="283"/>
        <end position="294"/>
    </location>
</feature>
<feature type="region of interest" description="Disordered" evidence="1">
    <location>
        <begin position="1527"/>
        <end position="1551"/>
    </location>
</feature>
<dbReference type="GO" id="GO:0055087">
    <property type="term" value="C:Ski complex"/>
    <property type="evidence" value="ECO:0007669"/>
    <property type="project" value="InterPro"/>
</dbReference>
<dbReference type="SUPFAM" id="SSF48452">
    <property type="entry name" value="TPR-like"/>
    <property type="match status" value="3"/>
</dbReference>
<evidence type="ECO:0000256" key="1">
    <source>
        <dbReference type="SAM" id="MobiDB-lite"/>
    </source>
</evidence>
<keyword evidence="3" id="KW-1185">Reference proteome</keyword>
<dbReference type="PROSITE" id="PS50005">
    <property type="entry name" value="TPR"/>
    <property type="match status" value="6"/>
</dbReference>
<dbReference type="EMBL" id="LWDF02000018">
    <property type="protein sequence ID" value="KAE8260113.1"/>
    <property type="molecule type" value="Genomic_DNA"/>
</dbReference>
<proteinExistence type="predicted"/>
<organism evidence="2 3">
    <name type="scientific">Tilletia indica</name>
    <dbReference type="NCBI Taxonomy" id="43049"/>
    <lineage>
        <taxon>Eukaryota</taxon>
        <taxon>Fungi</taxon>
        <taxon>Dikarya</taxon>
        <taxon>Basidiomycota</taxon>
        <taxon>Ustilaginomycotina</taxon>
        <taxon>Exobasidiomycetes</taxon>
        <taxon>Tilletiales</taxon>
        <taxon>Tilletiaceae</taxon>
        <taxon>Tilletia</taxon>
    </lineage>
</organism>
<comment type="caution">
    <text evidence="2">The sequence shown here is derived from an EMBL/GenBank/DDBJ whole genome shotgun (WGS) entry which is preliminary data.</text>
</comment>
<feature type="region of interest" description="Disordered" evidence="1">
    <location>
        <begin position="274"/>
        <end position="309"/>
    </location>
</feature>
<reference evidence="2" key="2">
    <citation type="journal article" date="2019" name="IMA Fungus">
        <title>Genome sequencing and comparison of five Tilletia species to identify candidate genes for the detection of regulated species infecting wheat.</title>
        <authorList>
            <person name="Nguyen H.D.T."/>
            <person name="Sultana T."/>
            <person name="Kesanakurti P."/>
            <person name="Hambleton S."/>
        </authorList>
    </citation>
    <scope>NUCLEOTIDE SEQUENCE</scope>
    <source>
        <strain evidence="2">DAOMC 236416</strain>
    </source>
</reference>
<feature type="region of interest" description="Disordered" evidence="1">
    <location>
        <begin position="701"/>
        <end position="720"/>
    </location>
</feature>
<dbReference type="InterPro" id="IPR040962">
    <property type="entry name" value="TPR_22"/>
</dbReference>
<name>A0A177TN15_9BASI</name>
<dbReference type="InterPro" id="IPR039226">
    <property type="entry name" value="Ski3/TTC37"/>
</dbReference>
<dbReference type="InterPro" id="IPR019734">
    <property type="entry name" value="TPR_rpt"/>
</dbReference>